<dbReference type="AlphaFoldDB" id="A0A1G5HXA7"/>
<evidence type="ECO:0000313" key="2">
    <source>
        <dbReference type="Proteomes" id="UP000198870"/>
    </source>
</evidence>
<dbReference type="Pfam" id="PF13852">
    <property type="entry name" value="DUF4197"/>
    <property type="match status" value="1"/>
</dbReference>
<name>A0A1G5HXA7_9BACT</name>
<proteinExistence type="predicted"/>
<dbReference type="Proteomes" id="UP000198870">
    <property type="component" value="Unassembled WGS sequence"/>
</dbReference>
<evidence type="ECO:0008006" key="3">
    <source>
        <dbReference type="Google" id="ProtNLM"/>
    </source>
</evidence>
<protein>
    <recommendedName>
        <fullName evidence="3">DUF4197 domain-containing protein</fullName>
    </recommendedName>
</protein>
<evidence type="ECO:0000313" key="1">
    <source>
        <dbReference type="EMBL" id="SCY68442.1"/>
    </source>
</evidence>
<sequence>MSLCAHVMVYYLSYYRLSHPSCRRAVHVSPFLFFCAIPRKPLSFKDACCLASQAFCLIPDTPYEELHMKKQWISVGIALCVVAGSSVYREAEGSWLDKINIFKKDSGESTEVAEGAPSTGEIGDAFKEALRMGTESVVGQLGTADGFNGDPAIHIPLPPELQAVKSMLDKAGMGHLVDDLELKLNRGAEAATPKAKSLFMDAIAEMTFEDVKQIYDGPENSATLYFQEKMTPSLKKEMAPVVDQTLSEVGAIQAYDKVMDQYKTMPYVPDVKADLTDYVLDKGVDGIFHYIAIEEAEIRKDPVKQTTALLKKVFGE</sequence>
<dbReference type="STRING" id="419481.SAMN05216233_11660"/>
<keyword evidence="2" id="KW-1185">Reference proteome</keyword>
<gene>
    <name evidence="1" type="ORF">SAMN05216233_11660</name>
</gene>
<accession>A0A1G5HXA7</accession>
<reference evidence="1 2" key="1">
    <citation type="submission" date="2016-10" db="EMBL/GenBank/DDBJ databases">
        <authorList>
            <person name="de Groot N.N."/>
        </authorList>
    </citation>
    <scope>NUCLEOTIDE SEQUENCE [LARGE SCALE GENOMIC DNA]</scope>
    <source>
        <strain evidence="1 2">AA1</strain>
    </source>
</reference>
<dbReference type="EMBL" id="FMUX01000016">
    <property type="protein sequence ID" value="SCY68442.1"/>
    <property type="molecule type" value="Genomic_DNA"/>
</dbReference>
<organism evidence="1 2">
    <name type="scientific">Desulfoluna spongiiphila</name>
    <dbReference type="NCBI Taxonomy" id="419481"/>
    <lineage>
        <taxon>Bacteria</taxon>
        <taxon>Pseudomonadati</taxon>
        <taxon>Thermodesulfobacteriota</taxon>
        <taxon>Desulfobacteria</taxon>
        <taxon>Desulfobacterales</taxon>
        <taxon>Desulfolunaceae</taxon>
        <taxon>Desulfoluna</taxon>
    </lineage>
</organism>
<dbReference type="InterPro" id="IPR025245">
    <property type="entry name" value="DUF4197"/>
</dbReference>